<evidence type="ECO:0000313" key="8">
    <source>
        <dbReference type="EMBL" id="KAG5378822.1"/>
    </source>
</evidence>
<feature type="transmembrane region" description="Helical" evidence="7">
    <location>
        <begin position="121"/>
        <end position="141"/>
    </location>
</feature>
<evidence type="ECO:0000256" key="5">
    <source>
        <dbReference type="ARBA" id="ARBA00022729"/>
    </source>
</evidence>
<organism evidence="8 9">
    <name type="scientific">Brassica rapa subsp. trilocularis</name>
    <dbReference type="NCBI Taxonomy" id="1813537"/>
    <lineage>
        <taxon>Eukaryota</taxon>
        <taxon>Viridiplantae</taxon>
        <taxon>Streptophyta</taxon>
        <taxon>Embryophyta</taxon>
        <taxon>Tracheophyta</taxon>
        <taxon>Spermatophyta</taxon>
        <taxon>Magnoliopsida</taxon>
        <taxon>eudicotyledons</taxon>
        <taxon>Gunneridae</taxon>
        <taxon>Pentapetalae</taxon>
        <taxon>rosids</taxon>
        <taxon>malvids</taxon>
        <taxon>Brassicales</taxon>
        <taxon>Brassicaceae</taxon>
        <taxon>Brassiceae</taxon>
        <taxon>Brassica</taxon>
    </lineage>
</organism>
<dbReference type="Proteomes" id="UP000823674">
    <property type="component" value="Chromosome A07"/>
</dbReference>
<gene>
    <name evidence="8" type="primary">A07p016320.1_BraROA</name>
    <name evidence="8" type="ORF">IGI04_026664</name>
</gene>
<sequence>MMNNDEECLPSGEMVIIRSRPNEVEETGSSQTTSRILLKKCVLQEAFASTSHGESCKRISKAKVSHVIVCVTKLAFGNDLNEMFKWKYWARNQKLKQIAFIELIYTKKTQKYTYKMGGVKLLLIFGLLILAMVATSVNATYPLTKSCINGQGCIGDDDELESLMDSETNRRQLARGRRYIGYDALKKNNVPCNRRGRSYYDCKKRRRNNPYRRGCSAITHCYRYAK</sequence>
<comment type="caution">
    <text evidence="8">The sequence shown here is derived from an EMBL/GenBank/DDBJ whole genome shotgun (WGS) entry which is preliminary data.</text>
</comment>
<keyword evidence="3" id="KW-0964">Secreted</keyword>
<reference evidence="8 9" key="1">
    <citation type="submission" date="2021-03" db="EMBL/GenBank/DDBJ databases">
        <authorList>
            <person name="King G.J."/>
            <person name="Bancroft I."/>
            <person name="Baten A."/>
            <person name="Bloomfield J."/>
            <person name="Borpatragohain P."/>
            <person name="He Z."/>
            <person name="Irish N."/>
            <person name="Irwin J."/>
            <person name="Liu K."/>
            <person name="Mauleon R.P."/>
            <person name="Moore J."/>
            <person name="Morris R."/>
            <person name="Ostergaard L."/>
            <person name="Wang B."/>
            <person name="Wells R."/>
        </authorList>
    </citation>
    <scope>NUCLEOTIDE SEQUENCE [LARGE SCALE GENOMIC DNA]</scope>
    <source>
        <strain evidence="8">R-o-18</strain>
        <tissue evidence="8">Leaf</tissue>
    </source>
</reference>
<evidence type="ECO:0000313" key="9">
    <source>
        <dbReference type="Proteomes" id="UP000823674"/>
    </source>
</evidence>
<evidence type="ECO:0000256" key="1">
    <source>
        <dbReference type="ARBA" id="ARBA00004613"/>
    </source>
</evidence>
<dbReference type="Pfam" id="PF05498">
    <property type="entry name" value="RALF"/>
    <property type="match status" value="1"/>
</dbReference>
<keyword evidence="4" id="KW-0372">Hormone</keyword>
<comment type="similarity">
    <text evidence="2">Belongs to the plant rapid alkalinization factor (RALF) family.</text>
</comment>
<evidence type="ECO:0000256" key="3">
    <source>
        <dbReference type="ARBA" id="ARBA00022525"/>
    </source>
</evidence>
<evidence type="ECO:0000256" key="2">
    <source>
        <dbReference type="ARBA" id="ARBA00009178"/>
    </source>
</evidence>
<dbReference type="PANTHER" id="PTHR33136">
    <property type="entry name" value="RAPID ALKALINIZATION FACTOR-LIKE"/>
    <property type="match status" value="1"/>
</dbReference>
<keyword evidence="7" id="KW-0472">Membrane</keyword>
<comment type="subcellular location">
    <subcellularLocation>
        <location evidence="1">Secreted</location>
    </subcellularLocation>
</comment>
<dbReference type="EMBL" id="JADBGQ010000009">
    <property type="protein sequence ID" value="KAG5378822.1"/>
    <property type="molecule type" value="Genomic_DNA"/>
</dbReference>
<keyword evidence="7" id="KW-1133">Transmembrane helix</keyword>
<accession>A0ABQ7KXX1</accession>
<keyword evidence="7" id="KW-0812">Transmembrane</keyword>
<dbReference type="PANTHER" id="PTHR33136:SF79">
    <property type="entry name" value="PROTEIN RALF-LIKE 4"/>
    <property type="match status" value="1"/>
</dbReference>
<protein>
    <submittedName>
        <fullName evidence="8">Uncharacterized protein</fullName>
    </submittedName>
</protein>
<keyword evidence="5" id="KW-0732">Signal</keyword>
<name>A0ABQ7KXX1_BRACM</name>
<evidence type="ECO:0000256" key="7">
    <source>
        <dbReference type="SAM" id="Phobius"/>
    </source>
</evidence>
<keyword evidence="6" id="KW-1015">Disulfide bond</keyword>
<evidence type="ECO:0000256" key="6">
    <source>
        <dbReference type="ARBA" id="ARBA00023157"/>
    </source>
</evidence>
<evidence type="ECO:0000256" key="4">
    <source>
        <dbReference type="ARBA" id="ARBA00022702"/>
    </source>
</evidence>
<keyword evidence="9" id="KW-1185">Reference proteome</keyword>
<proteinExistence type="inferred from homology"/>
<dbReference type="InterPro" id="IPR008801">
    <property type="entry name" value="RALF"/>
</dbReference>